<gene>
    <name evidence="4" type="primary">malZ</name>
    <name evidence="4" type="ORF">ACFFUV_10815</name>
</gene>
<evidence type="ECO:0000259" key="3">
    <source>
        <dbReference type="SMART" id="SM00642"/>
    </source>
</evidence>
<dbReference type="Proteomes" id="UP001589645">
    <property type="component" value="Unassembled WGS sequence"/>
</dbReference>
<dbReference type="InterPro" id="IPR017853">
    <property type="entry name" value="GH"/>
</dbReference>
<dbReference type="Gene3D" id="3.20.20.80">
    <property type="entry name" value="Glycosidases"/>
    <property type="match status" value="1"/>
</dbReference>
<keyword evidence="2 4" id="KW-0326">Glycosidase</keyword>
<dbReference type="EMBL" id="JBHMEP010000002">
    <property type="protein sequence ID" value="MFB9135452.1"/>
    <property type="molecule type" value="Genomic_DNA"/>
</dbReference>
<dbReference type="InterPro" id="IPR006047">
    <property type="entry name" value="GH13_cat_dom"/>
</dbReference>
<dbReference type="SMART" id="SM00642">
    <property type="entry name" value="Aamy"/>
    <property type="match status" value="1"/>
</dbReference>
<dbReference type="Gene3D" id="2.60.40.10">
    <property type="entry name" value="Immunoglobulins"/>
    <property type="match status" value="1"/>
</dbReference>
<reference evidence="4 5" key="1">
    <citation type="submission" date="2024-09" db="EMBL/GenBank/DDBJ databases">
        <authorList>
            <person name="Sun Q."/>
            <person name="Mori K."/>
        </authorList>
    </citation>
    <scope>NUCLEOTIDE SEQUENCE [LARGE SCALE GENOMIC DNA]</scope>
    <source>
        <strain evidence="4 5">CECT 8064</strain>
    </source>
</reference>
<dbReference type="SUPFAM" id="SSF51011">
    <property type="entry name" value="Glycosyl hydrolase domain"/>
    <property type="match status" value="1"/>
</dbReference>
<evidence type="ECO:0000313" key="4">
    <source>
        <dbReference type="EMBL" id="MFB9135452.1"/>
    </source>
</evidence>
<dbReference type="CDD" id="cd11338">
    <property type="entry name" value="AmyAc_CMD"/>
    <property type="match status" value="1"/>
</dbReference>
<comment type="caution">
    <text evidence="4">The sequence shown here is derived from an EMBL/GenBank/DDBJ whole genome shotgun (WGS) entry which is preliminary data.</text>
</comment>
<dbReference type="RefSeq" id="WP_390192341.1">
    <property type="nucleotide sequence ID" value="NZ_JBHMEP010000002.1"/>
</dbReference>
<dbReference type="NCBIfam" id="NF008051">
    <property type="entry name" value="PRK10785.1"/>
    <property type="match status" value="1"/>
</dbReference>
<keyword evidence="5" id="KW-1185">Reference proteome</keyword>
<dbReference type="Pfam" id="PF00128">
    <property type="entry name" value="Alpha-amylase"/>
    <property type="match status" value="1"/>
</dbReference>
<dbReference type="InterPro" id="IPR013783">
    <property type="entry name" value="Ig-like_fold"/>
</dbReference>
<dbReference type="InterPro" id="IPR017069">
    <property type="entry name" value="MalZ"/>
</dbReference>
<dbReference type="SUPFAM" id="SSF81296">
    <property type="entry name" value="E set domains"/>
    <property type="match status" value="1"/>
</dbReference>
<dbReference type="CDD" id="cd02857">
    <property type="entry name" value="E_set_CDase_PDE_N"/>
    <property type="match status" value="1"/>
</dbReference>
<feature type="domain" description="Glycosyl hydrolase family 13 catalytic" evidence="3">
    <location>
        <begin position="127"/>
        <end position="523"/>
    </location>
</feature>
<dbReference type="SUPFAM" id="SSF51445">
    <property type="entry name" value="(Trans)glycosidases"/>
    <property type="match status" value="1"/>
</dbReference>
<dbReference type="PIRSF" id="PIRSF036918">
    <property type="entry name" value="Maltodextrin_glucosidase"/>
    <property type="match status" value="1"/>
</dbReference>
<protein>
    <submittedName>
        <fullName evidence="4">Maltodextrin glucosidase</fullName>
        <ecNumber evidence="4">3.2.1.20</ecNumber>
    </submittedName>
</protein>
<proteinExistence type="predicted"/>
<dbReference type="GO" id="GO:0004558">
    <property type="term" value="F:alpha-1,4-glucosidase activity"/>
    <property type="evidence" value="ECO:0007669"/>
    <property type="project" value="UniProtKB-EC"/>
</dbReference>
<dbReference type="EC" id="3.2.1.20" evidence="4"/>
<evidence type="ECO:0000256" key="2">
    <source>
        <dbReference type="ARBA" id="ARBA00023295"/>
    </source>
</evidence>
<evidence type="ECO:0000313" key="5">
    <source>
        <dbReference type="Proteomes" id="UP001589645"/>
    </source>
</evidence>
<sequence>MTFPFLYHGQSEFWVQRQQGSLTLTLATSAQDQYDHIYVRHEPDNEEYLVEMSVLKETSTLIYWQATIALNTDSDLTHYSFKAMVGIQQFWLTGQGINRRIPSRVYHFKYNAAHQPPNWVKSQIFYQIFPDRFANGKPEISVKSGEYQLLSGKPSLQKAWEEPVGGHDNSGASEFYGGDLFGVEQKIEYLQQLGVTALYLNPIFSAPSNHKYDTTDYYHVDSHLGGNEQFASLCTTVHQRGMKVMLDAVFNHTSTEHPWFDKPGKQTTAGAYQSPSSPYRDYYFFEGDTNHYIGWKGIDSLPVLNFQNQQVRDTIYQSDDSVIKHWLRAPYHVDGWRFDVIHMLGEGSGAKNNAHYVKAFRHSAKQVNPDCYILGEHFFEATQWLQGDQEDGSMNYFGFAHPLRALLANIDVSWDPIEIDVGEFCTWLDQARASIPWQNQLAQLNQLDSHDTRRFMTMVNGDKARFHIAAAFLFTYVGTPCLYYGTEVGLEGSDDPDNRRCMPWHQLETSEHLPFFQRLMTLRKHCAALQQGDFQWLNQSSQGIVFARHLGSQMVVFAMNVSQSPATFRAPIWQTGSELNQFYDFTDGVPMTVCDGELTITIDAQQFRILTSHPFYG</sequence>
<dbReference type="InterPro" id="IPR014756">
    <property type="entry name" value="Ig_E-set"/>
</dbReference>
<dbReference type="PANTHER" id="PTHR10357:SF210">
    <property type="entry name" value="MALTODEXTRIN GLUCOSIDASE"/>
    <property type="match status" value="1"/>
</dbReference>
<dbReference type="InterPro" id="IPR004185">
    <property type="entry name" value="Glyco_hydro_13_lg-like_dom"/>
</dbReference>
<dbReference type="InterPro" id="IPR013780">
    <property type="entry name" value="Glyco_hydro_b"/>
</dbReference>
<accession>A0ABV5HNF3</accession>
<dbReference type="PANTHER" id="PTHR10357">
    <property type="entry name" value="ALPHA-AMYLASE FAMILY MEMBER"/>
    <property type="match status" value="1"/>
</dbReference>
<name>A0ABV5HNF3_9VIBR</name>
<keyword evidence="1 4" id="KW-0378">Hydrolase</keyword>
<evidence type="ECO:0000256" key="1">
    <source>
        <dbReference type="ARBA" id="ARBA00022801"/>
    </source>
</evidence>
<organism evidence="4 5">
    <name type="scientific">Vibrio olivae</name>
    <dbReference type="NCBI Taxonomy" id="1243002"/>
    <lineage>
        <taxon>Bacteria</taxon>
        <taxon>Pseudomonadati</taxon>
        <taxon>Pseudomonadota</taxon>
        <taxon>Gammaproteobacteria</taxon>
        <taxon>Vibrionales</taxon>
        <taxon>Vibrionaceae</taxon>
        <taxon>Vibrio</taxon>
    </lineage>
</organism>
<dbReference type="Gene3D" id="2.60.40.1180">
    <property type="entry name" value="Golgi alpha-mannosidase II"/>
    <property type="match status" value="1"/>
</dbReference>